<evidence type="ECO:0000313" key="2">
    <source>
        <dbReference type="EMBL" id="KIK53804.1"/>
    </source>
</evidence>
<accession>A0A0D0BVW1</accession>
<dbReference type="Proteomes" id="UP000053593">
    <property type="component" value="Unassembled WGS sequence"/>
</dbReference>
<dbReference type="HOGENOM" id="CLU_307552_0_0_1"/>
<feature type="region of interest" description="Disordered" evidence="1">
    <location>
        <begin position="443"/>
        <end position="497"/>
    </location>
</feature>
<reference evidence="2 3" key="1">
    <citation type="submission" date="2014-04" db="EMBL/GenBank/DDBJ databases">
        <title>Evolutionary Origins and Diversification of the Mycorrhizal Mutualists.</title>
        <authorList>
            <consortium name="DOE Joint Genome Institute"/>
            <consortium name="Mycorrhizal Genomics Consortium"/>
            <person name="Kohler A."/>
            <person name="Kuo A."/>
            <person name="Nagy L.G."/>
            <person name="Floudas D."/>
            <person name="Copeland A."/>
            <person name="Barry K.W."/>
            <person name="Cichocki N."/>
            <person name="Veneault-Fourrey C."/>
            <person name="LaButti K."/>
            <person name="Lindquist E.A."/>
            <person name="Lipzen A."/>
            <person name="Lundell T."/>
            <person name="Morin E."/>
            <person name="Murat C."/>
            <person name="Riley R."/>
            <person name="Ohm R."/>
            <person name="Sun H."/>
            <person name="Tunlid A."/>
            <person name="Henrissat B."/>
            <person name="Grigoriev I.V."/>
            <person name="Hibbett D.S."/>
            <person name="Martin F."/>
        </authorList>
    </citation>
    <scope>NUCLEOTIDE SEQUENCE [LARGE SCALE GENOMIC DNA]</scope>
    <source>
        <strain evidence="2 3">FD-317 M1</strain>
    </source>
</reference>
<feature type="region of interest" description="Disordered" evidence="1">
    <location>
        <begin position="337"/>
        <end position="372"/>
    </location>
</feature>
<dbReference type="EMBL" id="KN834824">
    <property type="protein sequence ID" value="KIK53804.1"/>
    <property type="molecule type" value="Genomic_DNA"/>
</dbReference>
<sequence>MTCTVSNFCQEFDLPYLSAPTNILNPQLQIEQEIAQLESQINVQTLKLATAWCNNIKQIQWSITSRQEKVEKFKLELAQICKNNSSTTETEQGVKLRQASLSLELSGFNSTGEEHVSEVDIASPSKGTQLIEDPMSEDSKDKVEAITGDNPFLNSQMDRAPEVSSVSSQNHPLAKHRVDNFTRDNALVSSQMDGGSQVPMASLQTCPLASPIIQSEDVRCDLNRRSNSSLLKDIGEWVGEILDSAIARHPPLPSLPAKGINIYSGTGLSKGAQDLMIGWKYTRYWLNIGSTDSYSGANLTILNASTLVNQAACLILPVHTLLLRQITMNLSHLPSLPHGDMDTSHKATTSNSLPQGGTNTGTNDKTEPQESKEVEQVLLPLIISSSSLVPHSSSEDVPLEQSVPSLATVVSTGIQNAHAAISQVDVYDPPTPSPSAGVTMLKAPKNLQSGGPASSVDPASAHCPLNEKTSYPPLALSTPDPMSQSHGERALSLPQAPKSLTNILSSTGGISHRLRELMKSAAKWDNEEVSEVRSEPLAPMEKGVGQSDKKHELAAAELAPKRKRKWVTQLDLGEFNKEDFPDLADDNESDTEFVKKMKRVSKKKKENEPEYDRCLQLARDNCTIEKAHEKIKVFLEDGTKFSRDIKYLLRTGLTMEKMRALPITFENVQKDPGVLTRNALSEDEAGQKLFNGKVGNVCPGDILALSPNASYLFYPPQICQVRLRCDYHFGIDDPLYFPQPFSSDSAHLALMLCLSRNPDDRFYYAWFTPSDDQFCVIDSSLEIGRLDSMFYEGLSALCLHVLKEVPPDADDVYLTSLATNLRRLLTRLDMPGTLQRTLALVAQIQRTALELNAQSRWVGAEWQQRLKDATCHMPTAHRCDWSLHGKPG</sequence>
<keyword evidence="3" id="KW-1185">Reference proteome</keyword>
<protein>
    <submittedName>
        <fullName evidence="2">Uncharacterized protein</fullName>
    </submittedName>
</protein>
<proteinExistence type="predicted"/>
<evidence type="ECO:0000256" key="1">
    <source>
        <dbReference type="SAM" id="MobiDB-lite"/>
    </source>
</evidence>
<feature type="compositionally biased region" description="Polar residues" evidence="1">
    <location>
        <begin position="346"/>
        <end position="363"/>
    </location>
</feature>
<evidence type="ECO:0000313" key="3">
    <source>
        <dbReference type="Proteomes" id="UP000053593"/>
    </source>
</evidence>
<gene>
    <name evidence="2" type="ORF">GYMLUDRAFT_250127</name>
</gene>
<dbReference type="OrthoDB" id="2634326at2759"/>
<name>A0A0D0BVW1_9AGAR</name>
<organism evidence="2 3">
    <name type="scientific">Collybiopsis luxurians FD-317 M1</name>
    <dbReference type="NCBI Taxonomy" id="944289"/>
    <lineage>
        <taxon>Eukaryota</taxon>
        <taxon>Fungi</taxon>
        <taxon>Dikarya</taxon>
        <taxon>Basidiomycota</taxon>
        <taxon>Agaricomycotina</taxon>
        <taxon>Agaricomycetes</taxon>
        <taxon>Agaricomycetidae</taxon>
        <taxon>Agaricales</taxon>
        <taxon>Marasmiineae</taxon>
        <taxon>Omphalotaceae</taxon>
        <taxon>Collybiopsis</taxon>
        <taxon>Collybiopsis luxurians</taxon>
    </lineage>
</organism>
<dbReference type="AlphaFoldDB" id="A0A0D0BVW1"/>